<dbReference type="InterPro" id="IPR058627">
    <property type="entry name" value="MdtA-like_C"/>
</dbReference>
<keyword evidence="2" id="KW-0175">Coiled coil</keyword>
<organism evidence="6 7">
    <name type="scientific">Pirellulimonas nuda</name>
    <dbReference type="NCBI Taxonomy" id="2528009"/>
    <lineage>
        <taxon>Bacteria</taxon>
        <taxon>Pseudomonadati</taxon>
        <taxon>Planctomycetota</taxon>
        <taxon>Planctomycetia</taxon>
        <taxon>Pirellulales</taxon>
        <taxon>Lacipirellulaceae</taxon>
        <taxon>Pirellulimonas</taxon>
    </lineage>
</organism>
<keyword evidence="7" id="KW-1185">Reference proteome</keyword>
<feature type="compositionally biased region" description="Basic and acidic residues" evidence="3">
    <location>
        <begin position="24"/>
        <end position="71"/>
    </location>
</feature>
<dbReference type="Gene3D" id="2.40.420.20">
    <property type="match status" value="1"/>
</dbReference>
<dbReference type="KEGG" id="pnd:Pla175_52050"/>
<evidence type="ECO:0000256" key="2">
    <source>
        <dbReference type="ARBA" id="ARBA00023054"/>
    </source>
</evidence>
<dbReference type="Pfam" id="PF25967">
    <property type="entry name" value="RND-MFP_C"/>
    <property type="match status" value="1"/>
</dbReference>
<dbReference type="GO" id="GO:0030313">
    <property type="term" value="C:cell envelope"/>
    <property type="evidence" value="ECO:0007669"/>
    <property type="project" value="UniProtKB-SubCell"/>
</dbReference>
<evidence type="ECO:0000256" key="3">
    <source>
        <dbReference type="SAM" id="MobiDB-lite"/>
    </source>
</evidence>
<dbReference type="AlphaFoldDB" id="A0A518DJW8"/>
<feature type="compositionally biased region" description="Acidic residues" evidence="3">
    <location>
        <begin position="518"/>
        <end position="531"/>
    </location>
</feature>
<feature type="signal peptide" evidence="4">
    <location>
        <begin position="1"/>
        <end position="25"/>
    </location>
</feature>
<evidence type="ECO:0000313" key="6">
    <source>
        <dbReference type="EMBL" id="QDU91774.1"/>
    </source>
</evidence>
<dbReference type="PANTHER" id="PTHR32347:SF14">
    <property type="entry name" value="EFFLUX SYSTEM COMPONENT YKNX-RELATED"/>
    <property type="match status" value="1"/>
</dbReference>
<dbReference type="PANTHER" id="PTHR32347">
    <property type="entry name" value="EFFLUX SYSTEM COMPONENT YKNX-RELATED"/>
    <property type="match status" value="1"/>
</dbReference>
<dbReference type="InterPro" id="IPR050465">
    <property type="entry name" value="UPF0194_transport"/>
</dbReference>
<reference evidence="6 7" key="1">
    <citation type="submission" date="2019-02" db="EMBL/GenBank/DDBJ databases">
        <title>Deep-cultivation of Planctomycetes and their phenomic and genomic characterization uncovers novel biology.</title>
        <authorList>
            <person name="Wiegand S."/>
            <person name="Jogler M."/>
            <person name="Boedeker C."/>
            <person name="Pinto D."/>
            <person name="Vollmers J."/>
            <person name="Rivas-Marin E."/>
            <person name="Kohn T."/>
            <person name="Peeters S.H."/>
            <person name="Heuer A."/>
            <person name="Rast P."/>
            <person name="Oberbeckmann S."/>
            <person name="Bunk B."/>
            <person name="Jeske O."/>
            <person name="Meyerdierks A."/>
            <person name="Storesund J.E."/>
            <person name="Kallscheuer N."/>
            <person name="Luecker S."/>
            <person name="Lage O.M."/>
            <person name="Pohl T."/>
            <person name="Merkel B.J."/>
            <person name="Hornburger P."/>
            <person name="Mueller R.-W."/>
            <person name="Bruemmer F."/>
            <person name="Labrenz M."/>
            <person name="Spormann A.M."/>
            <person name="Op den Camp H."/>
            <person name="Overmann J."/>
            <person name="Amann R."/>
            <person name="Jetten M.S.M."/>
            <person name="Mascher T."/>
            <person name="Medema M.H."/>
            <person name="Devos D.P."/>
            <person name="Kaster A.-K."/>
            <person name="Ovreas L."/>
            <person name="Rohde M."/>
            <person name="Galperin M.Y."/>
            <person name="Jogler C."/>
        </authorList>
    </citation>
    <scope>NUCLEOTIDE SEQUENCE [LARGE SCALE GENOMIC DNA]</scope>
    <source>
        <strain evidence="6 7">Pla175</strain>
    </source>
</reference>
<dbReference type="RefSeq" id="WP_145291923.1">
    <property type="nucleotide sequence ID" value="NZ_CP036291.1"/>
</dbReference>
<evidence type="ECO:0000259" key="5">
    <source>
        <dbReference type="Pfam" id="PF25967"/>
    </source>
</evidence>
<evidence type="ECO:0000256" key="4">
    <source>
        <dbReference type="SAM" id="SignalP"/>
    </source>
</evidence>
<dbReference type="EMBL" id="CP036291">
    <property type="protein sequence ID" value="QDU91774.1"/>
    <property type="molecule type" value="Genomic_DNA"/>
</dbReference>
<comment type="subcellular location">
    <subcellularLocation>
        <location evidence="1">Cell envelope</location>
    </subcellularLocation>
</comment>
<evidence type="ECO:0000256" key="1">
    <source>
        <dbReference type="ARBA" id="ARBA00004196"/>
    </source>
</evidence>
<feature type="domain" description="Multidrug resistance protein MdtA-like C-terminal permuted SH3" evidence="5">
    <location>
        <begin position="465"/>
        <end position="524"/>
    </location>
</feature>
<dbReference type="Proteomes" id="UP000317429">
    <property type="component" value="Chromosome"/>
</dbReference>
<dbReference type="OrthoDB" id="243506at2"/>
<evidence type="ECO:0000313" key="7">
    <source>
        <dbReference type="Proteomes" id="UP000317429"/>
    </source>
</evidence>
<dbReference type="Gene3D" id="2.40.30.170">
    <property type="match status" value="1"/>
</dbReference>
<gene>
    <name evidence="6" type="primary">mdtA_4</name>
    <name evidence="6" type="ORF">Pla175_52050</name>
</gene>
<feature type="compositionally biased region" description="Basic and acidic residues" evidence="3">
    <location>
        <begin position="532"/>
        <end position="543"/>
    </location>
</feature>
<accession>A0A518DJW8</accession>
<keyword evidence="4" id="KW-0732">Signal</keyword>
<name>A0A518DJW8_9BACT</name>
<feature type="region of interest" description="Disordered" evidence="3">
    <location>
        <begin position="497"/>
        <end position="543"/>
    </location>
</feature>
<feature type="region of interest" description="Disordered" evidence="3">
    <location>
        <begin position="20"/>
        <end position="83"/>
    </location>
</feature>
<proteinExistence type="predicted"/>
<feature type="chain" id="PRO_5022208692" evidence="4">
    <location>
        <begin position="26"/>
        <end position="543"/>
    </location>
</feature>
<protein>
    <submittedName>
        <fullName evidence="6">Multidrug resistance protein MdtA</fullName>
    </submittedName>
</protein>
<sequence precursor="true">MPRVATALAWALLATLLAQPATLRADDKPKEAAADAKPSADAKPDADAQQGDAKKDGDKKDSERASSDEKAKPKRKTHTVAGKKMTVEVSVDGKFVANEGVEVELRPESWSSFEVKTVVPHGATVNKGDVLIRFDDKDLEEAIDDLEIEQRLAELSLIKTEQELPRLEKTLAMALTDAQQFSERSLEDYQNYQDKERDLVVRSTDMRLKNSKQFLQYELDELEQLEKMYKADDLTEETEELILARQRATVEQAKFSVEIAEYLHDMALSTDLPRSDVDLQESLDRVKLSLERAQMAAELDLSAARYQLEQERARRAKSLEKHSKLIADRGLMEIKAPASGVVYYGECDEDGDWGDLNTLKGKLLEHEKAPTDSVLMTIVQTRPLGFVAGVGEKFRPDIAKGQPVKLQPAFEPADPLKGRVSQVDSVPDGSSEFGLEVEVASDKLPEWLMPGMSGKAKITVLEKKDALLVPKAAVHSEDDDEDARYVWLVDADDSNAKPKKQAVKVGRTKGDDVQIVDGLEEGDVISLDDEKDSEKDDEKDSDD</sequence>